<gene>
    <name evidence="2" type="ordered locus">NOCYR_4968</name>
</gene>
<protein>
    <submittedName>
        <fullName evidence="2">Uncharacterized protein</fullName>
    </submittedName>
</protein>
<dbReference type="EMBL" id="FO082843">
    <property type="protein sequence ID" value="CCF65719.1"/>
    <property type="molecule type" value="Genomic_DNA"/>
</dbReference>
<evidence type="ECO:0000313" key="2">
    <source>
        <dbReference type="EMBL" id="CCF65719.1"/>
    </source>
</evidence>
<feature type="transmembrane region" description="Helical" evidence="1">
    <location>
        <begin position="107"/>
        <end position="130"/>
    </location>
</feature>
<evidence type="ECO:0000256" key="1">
    <source>
        <dbReference type="SAM" id="Phobius"/>
    </source>
</evidence>
<dbReference type="HOGENOM" id="CLU_1538500_0_0_11"/>
<organism evidence="2 3">
    <name type="scientific">Nocardia cyriacigeorgica (strain GUH-2)</name>
    <dbReference type="NCBI Taxonomy" id="1127134"/>
    <lineage>
        <taxon>Bacteria</taxon>
        <taxon>Bacillati</taxon>
        <taxon>Actinomycetota</taxon>
        <taxon>Actinomycetes</taxon>
        <taxon>Mycobacteriales</taxon>
        <taxon>Nocardiaceae</taxon>
        <taxon>Nocardia</taxon>
    </lineage>
</organism>
<keyword evidence="3" id="KW-1185">Reference proteome</keyword>
<keyword evidence="1" id="KW-0812">Transmembrane</keyword>
<keyword evidence="1" id="KW-0472">Membrane</keyword>
<feature type="transmembrane region" description="Helical" evidence="1">
    <location>
        <begin position="46"/>
        <end position="65"/>
    </location>
</feature>
<dbReference type="KEGG" id="ncy:NOCYR_4968"/>
<sequence length="174" mass="17987">MAVDAVLAVVCVVAAVLSWRQGVQTTQFAPMGEVPGFTATRYSGPWLVLAALLIAAAGLALIDLVTRIVRAVRPNDSDRNVFCGRIGFGYRLGPGDDLAKDEAMNRLVMRTCAAVAAVAAIGFAAAPAVAAPGLPLEPAPPAAVFAPETGSAGVYNNVMCWLHTISASVPCMYT</sequence>
<proteinExistence type="predicted"/>
<dbReference type="STRING" id="1127134.NOCYR_4968"/>
<reference evidence="2 3" key="1">
    <citation type="journal article" date="2012" name="J. Bacteriol.">
        <title>Genome sequence of the human- and animal-pathogenic strain Nocardia cyriacigeorgica GUH-2.</title>
        <authorList>
            <person name="Zoropogui A."/>
            <person name="Pujic P."/>
            <person name="Normand P."/>
            <person name="Barbe V."/>
            <person name="Beaman B."/>
            <person name="Beaman L."/>
            <person name="Boiron P."/>
            <person name="Colinon C."/>
            <person name="Deredjian A."/>
            <person name="Graindorge A."/>
            <person name="Mangenot S."/>
            <person name="Nazaret S."/>
            <person name="Neto M."/>
            <person name="Petit S."/>
            <person name="Roche D."/>
            <person name="Vallenet D."/>
            <person name="Rodriguez-Nava V."/>
            <person name="Richard Y."/>
            <person name="Cournoyer B."/>
            <person name="Blaha D."/>
        </authorList>
    </citation>
    <scope>NUCLEOTIDE SEQUENCE [LARGE SCALE GENOMIC DNA]</scope>
    <source>
        <strain evidence="2 3">GUH-2</strain>
    </source>
</reference>
<evidence type="ECO:0000313" key="3">
    <source>
        <dbReference type="Proteomes" id="UP000008190"/>
    </source>
</evidence>
<name>H6R3C1_NOCCG</name>
<accession>H6R3C1</accession>
<dbReference type="eggNOG" id="ENOG503236T">
    <property type="taxonomic scope" value="Bacteria"/>
</dbReference>
<dbReference type="AlphaFoldDB" id="H6R3C1"/>
<keyword evidence="1" id="KW-1133">Transmembrane helix</keyword>
<dbReference type="Proteomes" id="UP000008190">
    <property type="component" value="Chromosome"/>
</dbReference>